<organism evidence="6">
    <name type="scientific">Tanacetum cinerariifolium</name>
    <name type="common">Dalmatian daisy</name>
    <name type="synonym">Chrysanthemum cinerariifolium</name>
    <dbReference type="NCBI Taxonomy" id="118510"/>
    <lineage>
        <taxon>Eukaryota</taxon>
        <taxon>Viridiplantae</taxon>
        <taxon>Streptophyta</taxon>
        <taxon>Embryophyta</taxon>
        <taxon>Tracheophyta</taxon>
        <taxon>Spermatophyta</taxon>
        <taxon>Magnoliopsida</taxon>
        <taxon>eudicotyledons</taxon>
        <taxon>Gunneridae</taxon>
        <taxon>Pentapetalae</taxon>
        <taxon>asterids</taxon>
        <taxon>campanulids</taxon>
        <taxon>Asterales</taxon>
        <taxon>Asteraceae</taxon>
        <taxon>Asteroideae</taxon>
        <taxon>Anthemideae</taxon>
        <taxon>Anthemidinae</taxon>
        <taxon>Tanacetum</taxon>
    </lineage>
</organism>
<dbReference type="InterPro" id="IPR013103">
    <property type="entry name" value="RVT_2"/>
</dbReference>
<feature type="coiled-coil region" evidence="1">
    <location>
        <begin position="570"/>
        <end position="597"/>
    </location>
</feature>
<feature type="compositionally biased region" description="Polar residues" evidence="2">
    <location>
        <begin position="662"/>
        <end position="693"/>
    </location>
</feature>
<dbReference type="InterPro" id="IPR043502">
    <property type="entry name" value="DNA/RNA_pol_sf"/>
</dbReference>
<feature type="non-terminal residue" evidence="6">
    <location>
        <position position="1634"/>
    </location>
</feature>
<feature type="coiled-coil region" evidence="1">
    <location>
        <begin position="192"/>
        <end position="219"/>
    </location>
</feature>
<proteinExistence type="predicted"/>
<dbReference type="SUPFAM" id="SSF57756">
    <property type="entry name" value="Retrovirus zinc finger-like domains"/>
    <property type="match status" value="1"/>
</dbReference>
<feature type="compositionally biased region" description="Polar residues" evidence="2">
    <location>
        <begin position="232"/>
        <end position="246"/>
    </location>
</feature>
<evidence type="ECO:0000313" key="6">
    <source>
        <dbReference type="EMBL" id="GEU36860.1"/>
    </source>
</evidence>
<feature type="region of interest" description="Disordered" evidence="2">
    <location>
        <begin position="262"/>
        <end position="290"/>
    </location>
</feature>
<comment type="caution">
    <text evidence="6">The sequence shown here is derived from an EMBL/GenBank/DDBJ whole genome shotgun (WGS) entry which is preliminary data.</text>
</comment>
<evidence type="ECO:0000259" key="4">
    <source>
        <dbReference type="Pfam" id="PF07727"/>
    </source>
</evidence>
<feature type="region of interest" description="Disordered" evidence="2">
    <location>
        <begin position="232"/>
        <end position="251"/>
    </location>
</feature>
<dbReference type="Pfam" id="PF13976">
    <property type="entry name" value="gag_pre-integrs"/>
    <property type="match status" value="1"/>
</dbReference>
<gene>
    <name evidence="6" type="ORF">Tci_008838</name>
</gene>
<keyword evidence="1" id="KW-0175">Coiled coil</keyword>
<evidence type="ECO:0000256" key="2">
    <source>
        <dbReference type="SAM" id="MobiDB-lite"/>
    </source>
</evidence>
<dbReference type="EMBL" id="BKCJ010000859">
    <property type="protein sequence ID" value="GEU36860.1"/>
    <property type="molecule type" value="Genomic_DNA"/>
</dbReference>
<evidence type="ECO:0000256" key="1">
    <source>
        <dbReference type="SAM" id="Coils"/>
    </source>
</evidence>
<dbReference type="InterPro" id="IPR000477">
    <property type="entry name" value="RT_dom"/>
</dbReference>
<accession>A0A6L2JJC4</accession>
<feature type="domain" description="Reverse transcriptase Ty1/copia-type" evidence="4">
    <location>
        <begin position="986"/>
        <end position="1133"/>
    </location>
</feature>
<dbReference type="CDD" id="cd09272">
    <property type="entry name" value="RNase_HI_RT_Ty1"/>
    <property type="match status" value="1"/>
</dbReference>
<dbReference type="SUPFAM" id="SSF56672">
    <property type="entry name" value="DNA/RNA polymerases"/>
    <property type="match status" value="1"/>
</dbReference>
<feature type="region of interest" description="Disordered" evidence="2">
    <location>
        <begin position="662"/>
        <end position="698"/>
    </location>
</feature>
<feature type="domain" description="GAG-pre-integrase" evidence="5">
    <location>
        <begin position="874"/>
        <end position="944"/>
    </location>
</feature>
<dbReference type="InterPro" id="IPR025724">
    <property type="entry name" value="GAG-pre-integrase_dom"/>
</dbReference>
<reference evidence="6" key="1">
    <citation type="journal article" date="2019" name="Sci. Rep.">
        <title>Draft genome of Tanacetum cinerariifolium, the natural source of mosquito coil.</title>
        <authorList>
            <person name="Yamashiro T."/>
            <person name="Shiraishi A."/>
            <person name="Satake H."/>
            <person name="Nakayama K."/>
        </authorList>
    </citation>
    <scope>NUCLEOTIDE SEQUENCE</scope>
</reference>
<dbReference type="PANTHER" id="PTHR11439">
    <property type="entry name" value="GAG-POL-RELATED RETROTRANSPOSON"/>
    <property type="match status" value="1"/>
</dbReference>
<dbReference type="InterPro" id="IPR036875">
    <property type="entry name" value="Znf_CCHC_sf"/>
</dbReference>
<dbReference type="GO" id="GO:0003676">
    <property type="term" value="F:nucleic acid binding"/>
    <property type="evidence" value="ECO:0007669"/>
    <property type="project" value="InterPro"/>
</dbReference>
<dbReference type="Pfam" id="PF00078">
    <property type="entry name" value="RVT_1"/>
    <property type="match status" value="1"/>
</dbReference>
<sequence length="1634" mass="184496">MSFSRLFWSISVAHIENHPTFDAADTSQPACSVYAVGVSQVHSSSDPMPNVDTPGLLVDVVGAHTMAPPNDRIPDTGVSGIQNNSVDNNLPTHVNHPNTCTLKPVMRRANIMQEVYGQNFIGAEFGKFTSHDGKTMESYYTRFYKLMNEMIRNNLIVATMQVNVQFLQQIKPEWSRFVTIVKQQHKLDEVSYHKLFDILKQYQKEVNELRAERLARNANPLTLVATAQANQDPYYQTSKSQKSYEPSSKPLILTRSHTTTRYKGKEIAKPITPPSESASEEDNDPEQAHKDKDMQKNLALIAKMMNVAGDKENVGSPVVQQSGIQCFNCKEFGYFDKECRKPKRVKDSAYHKEKLLLCKQAEKGVLLQAEQYDWEVPTADSGTNSEPLEHVQNDTGYNVFSNDLPHSEKSESISNTCIVEMVDSNVIPDSPDMCEDDIQNDQNDVKSDDERVALANLIANLKLDNKQTEFEKYKAFNDHTIDYDKLERKLNETLGQLAQKDIEIKEGLKVKAYEISVVKEKHDELIKQSLLKKSRYEGLVKQKTKVKNDTVWNEQASNVFRKERDQYIEFQDLRAQLQDKNIAISELKKLIEKSKEKSVKTKFDKPSVVRQPNAQRIPKPSVLEGLSKTVTAQTLPQTARQAVSDITVLKPGMYRIDNRTTQTRATQSPQTVRNTNPRVSTSTRVNHKTNVSRPQHMRDHMKDKVVPKNSQVKLKKTQVEDNPRIHSISNKIKSVTACNDSLNSRTSNANAVCATCEKCLVDYDHFTCVTKMLNDVNARTKKPNVVAISTRKPKCHANKSVTTPYKKKVASKSTTQNPKSYNRMLYEKTRLNHNLFSVGQFCDADLEVAFQKSTCFVRDLQGNDLLTGNRGSDLYTISLQESTSSTPLCLMAKASPTQAWLWHRRFSHLNFDYINLLSKKDVVIGLPKLKYVKDQLCSSCEVSKAKRSSFKSKVVPSSKRRLSYFIWTYVVQCGLLALMGRNIFLRVWELVEKPFGKNVIRLKWLWKNKKDEDQTVIRNKARLVAKGYAQEEGIDFEESFAPVARLEVVWIFVACVAHKSFPIYQMDVKTAFLNGPLKEEVYVAQPNGFVDPDHPEKVYRLRKALYGLKQAPKAYHAKYALEILHEHGMKKGQSIGTPMATKPKLDADLSGNPVDQIDYRSKIRPLMYLTSSRLDIVEAGSSFGLTSFSDVDHAGCIDTRKSTSGGIQFLGDKLVSWMSKKQDCTAMSSAEAEYVALSTSCAQVMWIRTQLQGYGLNYNNIPLYCDSQSVIAISCNPVQHSRTKHIHTRYHFIKEQVENGIIELYFVRTEYQSADMFTKALPENRFKYLVRRIGDPLAPYLFILVMESLHLSVCRAVEDELFKGIRLHGSVSISHLFYADDAMFIGDWSDANLKGIISILKCFFLASGLQINIHKSQVLGVGVPRLIVERAASNLGCSIMQNQFRYLGVLVGACMSRKKAWDDIVTKLRSRLSKWKACYGGVKTALRREAWPPRYKTDQGVGSRHRPVPSSCTSRFLVVGTIKDRATELADSVGLHWSVPLWRSSANLWIQDQASRYVVPTGRVVVPTGRVVVPTSRYVVPTGRVVVPTGRVVVPTSRYVVPTGRVVVSTPSGRYVVPTGRVVVPTGRVVVLSG</sequence>
<feature type="domain" description="Reverse transcriptase" evidence="3">
    <location>
        <begin position="1301"/>
        <end position="1449"/>
    </location>
</feature>
<dbReference type="Pfam" id="PF07727">
    <property type="entry name" value="RVT_2"/>
    <property type="match status" value="1"/>
</dbReference>
<evidence type="ECO:0000259" key="5">
    <source>
        <dbReference type="Pfam" id="PF13976"/>
    </source>
</evidence>
<evidence type="ECO:0000259" key="3">
    <source>
        <dbReference type="Pfam" id="PF00078"/>
    </source>
</evidence>
<dbReference type="PANTHER" id="PTHR11439:SF483">
    <property type="entry name" value="PEPTIDE SYNTHASE GLIP-LIKE, PUTATIVE (AFU_ORTHOLOGUE AFUA_3G12920)-RELATED"/>
    <property type="match status" value="1"/>
</dbReference>
<name>A0A6L2JJC4_TANCI</name>
<evidence type="ECO:0008006" key="7">
    <source>
        <dbReference type="Google" id="ProtNLM"/>
    </source>
</evidence>
<dbReference type="GO" id="GO:0008270">
    <property type="term" value="F:zinc ion binding"/>
    <property type="evidence" value="ECO:0007669"/>
    <property type="project" value="InterPro"/>
</dbReference>
<protein>
    <recommendedName>
        <fullName evidence="7">Retrovirus-related Pol polyprotein from transposon TNT 1-94</fullName>
    </recommendedName>
</protein>